<name>A0A2K0SZS9_9HYPO</name>
<evidence type="ECO:0000256" key="1">
    <source>
        <dbReference type="ARBA" id="ARBA00006442"/>
    </source>
</evidence>
<dbReference type="EMBL" id="MTYH01000098">
    <property type="protein sequence ID" value="PNP38788.1"/>
    <property type="molecule type" value="Genomic_DNA"/>
</dbReference>
<comment type="similarity">
    <text evidence="1">Belongs to the FAD-dependent oxidoreductase family.</text>
</comment>
<dbReference type="PANTHER" id="PTHR43735:SF3">
    <property type="entry name" value="FERROPTOSIS SUPPRESSOR PROTEIN 1"/>
    <property type="match status" value="1"/>
</dbReference>
<organism evidence="6 7">
    <name type="scientific">Trichoderma gamsii</name>
    <dbReference type="NCBI Taxonomy" id="398673"/>
    <lineage>
        <taxon>Eukaryota</taxon>
        <taxon>Fungi</taxon>
        <taxon>Dikarya</taxon>
        <taxon>Ascomycota</taxon>
        <taxon>Pezizomycotina</taxon>
        <taxon>Sordariomycetes</taxon>
        <taxon>Hypocreomycetidae</taxon>
        <taxon>Hypocreales</taxon>
        <taxon>Hypocreaceae</taxon>
        <taxon>Trichoderma</taxon>
    </lineage>
</organism>
<keyword evidence="4" id="KW-0560">Oxidoreductase</keyword>
<dbReference type="OrthoDB" id="202203at2759"/>
<protein>
    <recommendedName>
        <fullName evidence="5">FAD/NAD(P)-binding domain-containing protein</fullName>
    </recommendedName>
</protein>
<dbReference type="GO" id="GO:0004174">
    <property type="term" value="F:electron-transferring-flavoprotein dehydrogenase activity"/>
    <property type="evidence" value="ECO:0007669"/>
    <property type="project" value="TreeGrafter"/>
</dbReference>
<evidence type="ECO:0000256" key="3">
    <source>
        <dbReference type="ARBA" id="ARBA00022827"/>
    </source>
</evidence>
<dbReference type="Pfam" id="PF07992">
    <property type="entry name" value="Pyr_redox_2"/>
    <property type="match status" value="1"/>
</dbReference>
<dbReference type="GO" id="GO:0050660">
    <property type="term" value="F:flavin adenine dinucleotide binding"/>
    <property type="evidence" value="ECO:0007669"/>
    <property type="project" value="TreeGrafter"/>
</dbReference>
<dbReference type="PANTHER" id="PTHR43735">
    <property type="entry name" value="APOPTOSIS-INDUCING FACTOR 1"/>
    <property type="match status" value="1"/>
</dbReference>
<sequence length="385" mass="41628">MASTKTVIILGAGWAGLPLAHKLLKYTSLKTSLKVILISPNSHFFWNVAATRALIPGMIRDESMFIPIATGFSHYPIDTFEFILGRATGIQSSSNSVAVLANNGESRIFHYYHLVIATGSSMTSGLPLKPIGTHEEMLKAWHDLQTKVSDAKNIIVAGAGPTGVEVAGELAANFGKLKEITLIMHGDVPLESSRDLLSSVRTTLDTDLQKLGVKLIRKTRVEAVNVGNDGKTQVLSLDNGSTLATDLYLPMHGIQLNNSFVTDSFLDPHGNVNLDSMMRVVGTENIWAIGDVSNAGPKQLTVTDNQIIYLASALDACLTDKGPVAPYKLISKTMIFLSLGKKYATGQIGNWRLWGVLVSYVKGRNLFIDTANGYVGGKHLRHAPM</sequence>
<dbReference type="PRINTS" id="PR00368">
    <property type="entry name" value="FADPNR"/>
</dbReference>
<accession>A0A2K0SZS9</accession>
<dbReference type="PRINTS" id="PR00469">
    <property type="entry name" value="PNDRDTASEII"/>
</dbReference>
<dbReference type="Proteomes" id="UP000236546">
    <property type="component" value="Unassembled WGS sequence"/>
</dbReference>
<evidence type="ECO:0000313" key="7">
    <source>
        <dbReference type="Proteomes" id="UP000236546"/>
    </source>
</evidence>
<dbReference type="AlphaFoldDB" id="A0A2K0SZS9"/>
<keyword evidence="3" id="KW-0274">FAD</keyword>
<comment type="caution">
    <text evidence="6">The sequence shown here is derived from an EMBL/GenBank/DDBJ whole genome shotgun (WGS) entry which is preliminary data.</text>
</comment>
<evidence type="ECO:0000256" key="2">
    <source>
        <dbReference type="ARBA" id="ARBA00022630"/>
    </source>
</evidence>
<dbReference type="Gene3D" id="3.50.50.100">
    <property type="match status" value="1"/>
</dbReference>
<dbReference type="GO" id="GO:0005737">
    <property type="term" value="C:cytoplasm"/>
    <property type="evidence" value="ECO:0007669"/>
    <property type="project" value="TreeGrafter"/>
</dbReference>
<dbReference type="InterPro" id="IPR036188">
    <property type="entry name" value="FAD/NAD-bd_sf"/>
</dbReference>
<keyword evidence="2" id="KW-0285">Flavoprotein</keyword>
<feature type="domain" description="FAD/NAD(P)-binding" evidence="5">
    <location>
        <begin position="6"/>
        <end position="302"/>
    </location>
</feature>
<gene>
    <name evidence="6" type="ORF">TGAMA5MH_09011</name>
</gene>
<reference evidence="6 7" key="1">
    <citation type="submission" date="2017-02" db="EMBL/GenBank/DDBJ databases">
        <title>Genomes of Trichoderma spp. with biocontrol activity.</title>
        <authorList>
            <person name="Gardiner D."/>
            <person name="Kazan K."/>
            <person name="Vos C."/>
            <person name="Harvey P."/>
        </authorList>
    </citation>
    <scope>NUCLEOTIDE SEQUENCE [LARGE SCALE GENOMIC DNA]</scope>
    <source>
        <strain evidence="6 7">A5MH</strain>
    </source>
</reference>
<dbReference type="InterPro" id="IPR023753">
    <property type="entry name" value="FAD/NAD-binding_dom"/>
</dbReference>
<evidence type="ECO:0000256" key="4">
    <source>
        <dbReference type="ARBA" id="ARBA00023002"/>
    </source>
</evidence>
<proteinExistence type="inferred from homology"/>
<evidence type="ECO:0000259" key="5">
    <source>
        <dbReference type="Pfam" id="PF07992"/>
    </source>
</evidence>
<dbReference type="SUPFAM" id="SSF51905">
    <property type="entry name" value="FAD/NAD(P)-binding domain"/>
    <property type="match status" value="1"/>
</dbReference>
<evidence type="ECO:0000313" key="6">
    <source>
        <dbReference type="EMBL" id="PNP38788.1"/>
    </source>
</evidence>